<feature type="domain" description="DUF2207" evidence="3">
    <location>
        <begin position="40"/>
        <end position="223"/>
    </location>
</feature>
<sequence length="583" mass="61063">MRRLVTIIISLLVIVGILCIPVLFFGDSGSDDGTYEETNITTYVATFDVASNGDLDVVETLTVNFPGSGKHGIFRFWDRVDPNTDGARRTVEDVEIALDGREVEFEMSREDGGRIQVAKIGDPDSFVSIGQHTYEISYHIDGVLIEGAGDAPTQFYWNLTPSGETIDEARLTVNLPAAAEDVRCGVGVGDNPAPCAAIEGDGTQTLTITASDLARNTPVTLQAGLDIATPPEGNALPWAPKWDVVLGNSLVVLGLVVLLAIGAAVLGMILARKTYEANPQFPLMYAPPDGIGPAQAKYILTESIDREAYVATLMHAAEKGAINLQKNGDAWVISDKGGADGWAGLDPVTTGVAHLLGGPGTSFTASPKDVKAGERLKTEIASFESSTKDWAKNEGHLVSAGIGGLGGLMVLGAFILVIVIAITNPLDMSLWGLIPGAFAIFGTPMLRTGASTRRTKSGRDLWSRVGGFHRVMSTDSSIERFDFSGRQELYTKYIPWAVALGVADQWAAKYRTEMGAEPPTPSYFGPGYAGAYAGGAIGSMVSDFDSTVSSAISSYQATQSSSSSGGGGFSGGGGGGGGGVGSW</sequence>
<dbReference type="Pfam" id="PF20990">
    <property type="entry name" value="DUF2207_C"/>
    <property type="match status" value="1"/>
</dbReference>
<feature type="region of interest" description="Disordered" evidence="1">
    <location>
        <begin position="557"/>
        <end position="583"/>
    </location>
</feature>
<feature type="transmembrane region" description="Helical" evidence="2">
    <location>
        <begin position="250"/>
        <end position="271"/>
    </location>
</feature>
<organism evidence="5 6">
    <name type="scientific">Nocardioides szechwanensis</name>
    <dbReference type="NCBI Taxonomy" id="1005944"/>
    <lineage>
        <taxon>Bacteria</taxon>
        <taxon>Bacillati</taxon>
        <taxon>Actinomycetota</taxon>
        <taxon>Actinomycetes</taxon>
        <taxon>Propionibacteriales</taxon>
        <taxon>Nocardioidaceae</taxon>
        <taxon>Nocardioides</taxon>
    </lineage>
</organism>
<dbReference type="InterPro" id="IPR018702">
    <property type="entry name" value="DUF2207"/>
</dbReference>
<dbReference type="STRING" id="1005944.SAMN05192576_3044"/>
<dbReference type="OrthoDB" id="143710at2"/>
<dbReference type="Pfam" id="PF09972">
    <property type="entry name" value="DUF2207"/>
    <property type="match status" value="1"/>
</dbReference>
<feature type="transmembrane region" description="Helical" evidence="2">
    <location>
        <begin position="428"/>
        <end position="446"/>
    </location>
</feature>
<evidence type="ECO:0000256" key="2">
    <source>
        <dbReference type="SAM" id="Phobius"/>
    </source>
</evidence>
<feature type="transmembrane region" description="Helical" evidence="2">
    <location>
        <begin position="397"/>
        <end position="422"/>
    </location>
</feature>
<feature type="domain" description="Predicted membrane protein YciQ-like C-terminal" evidence="4">
    <location>
        <begin position="285"/>
        <end position="509"/>
    </location>
</feature>
<evidence type="ECO:0000256" key="1">
    <source>
        <dbReference type="SAM" id="MobiDB-lite"/>
    </source>
</evidence>
<protein>
    <submittedName>
        <fullName evidence="5">Predicted membrane protein</fullName>
    </submittedName>
</protein>
<accession>A0A1H0FI44</accession>
<name>A0A1H0FI44_9ACTN</name>
<dbReference type="AlphaFoldDB" id="A0A1H0FI44"/>
<evidence type="ECO:0000313" key="5">
    <source>
        <dbReference type="EMBL" id="SDN94345.1"/>
    </source>
</evidence>
<evidence type="ECO:0000259" key="3">
    <source>
        <dbReference type="Pfam" id="PF09972"/>
    </source>
</evidence>
<reference evidence="5 6" key="1">
    <citation type="submission" date="2016-10" db="EMBL/GenBank/DDBJ databases">
        <authorList>
            <person name="de Groot N.N."/>
        </authorList>
    </citation>
    <scope>NUCLEOTIDE SEQUENCE [LARGE SCALE GENOMIC DNA]</scope>
    <source>
        <strain evidence="5 6">CGMCC 1.11147</strain>
    </source>
</reference>
<dbReference type="RefSeq" id="WP_091025659.1">
    <property type="nucleotide sequence ID" value="NZ_BKAE01000018.1"/>
</dbReference>
<evidence type="ECO:0000259" key="4">
    <source>
        <dbReference type="Pfam" id="PF20990"/>
    </source>
</evidence>
<keyword evidence="2" id="KW-0812">Transmembrane</keyword>
<keyword evidence="2" id="KW-1133">Transmembrane helix</keyword>
<dbReference type="EMBL" id="FNIC01000005">
    <property type="protein sequence ID" value="SDN94345.1"/>
    <property type="molecule type" value="Genomic_DNA"/>
</dbReference>
<keyword evidence="2" id="KW-0472">Membrane</keyword>
<dbReference type="InterPro" id="IPR048389">
    <property type="entry name" value="YciQ-like_C"/>
</dbReference>
<feature type="compositionally biased region" description="Gly residues" evidence="1">
    <location>
        <begin position="564"/>
        <end position="583"/>
    </location>
</feature>
<dbReference type="Proteomes" id="UP000199004">
    <property type="component" value="Unassembled WGS sequence"/>
</dbReference>
<gene>
    <name evidence="5" type="ORF">SAMN05192576_3044</name>
</gene>
<keyword evidence="6" id="KW-1185">Reference proteome</keyword>
<proteinExistence type="predicted"/>
<evidence type="ECO:0000313" key="6">
    <source>
        <dbReference type="Proteomes" id="UP000199004"/>
    </source>
</evidence>